<keyword evidence="3" id="KW-1185">Reference proteome</keyword>
<comment type="caution">
    <text evidence="2">The sequence shown here is derived from an EMBL/GenBank/DDBJ whole genome shotgun (WGS) entry which is preliminary data.</text>
</comment>
<evidence type="ECO:0000256" key="1">
    <source>
        <dbReference type="SAM" id="MobiDB-lite"/>
    </source>
</evidence>
<dbReference type="Proteomes" id="UP001194579">
    <property type="component" value="Unassembled WGS sequence"/>
</dbReference>
<dbReference type="RefSeq" id="WP_043898922.1">
    <property type="nucleotide sequence ID" value="NC_017845.1"/>
</dbReference>
<reference evidence="3" key="1">
    <citation type="submission" date="2023-07" db="EMBL/GenBank/DDBJ databases">
        <title>Identification of Pectobacterium versatile causing blackleg of potato from New York State with a whole genome sequencing approach.</title>
        <authorList>
            <person name="Ma X."/>
            <person name="Swingle B."/>
        </authorList>
    </citation>
    <scope>NUCLEOTIDE SEQUENCE [LARGE SCALE GENOMIC DNA]</scope>
    <source>
        <strain evidence="3">NY1588A</strain>
    </source>
</reference>
<feature type="region of interest" description="Disordered" evidence="1">
    <location>
        <begin position="91"/>
        <end position="115"/>
    </location>
</feature>
<evidence type="ECO:0000313" key="3">
    <source>
        <dbReference type="Proteomes" id="UP001194579"/>
    </source>
</evidence>
<evidence type="ECO:0000313" key="2">
    <source>
        <dbReference type="EMBL" id="MBI0556640.1"/>
    </source>
</evidence>
<protein>
    <submittedName>
        <fullName evidence="2">Flavoredoxin</fullName>
    </submittedName>
</protein>
<feature type="compositionally biased region" description="Polar residues" evidence="1">
    <location>
        <begin position="91"/>
        <end position="103"/>
    </location>
</feature>
<proteinExistence type="predicted"/>
<accession>A0ABS0S441</accession>
<gene>
    <name evidence="2" type="ORF">F6Q06_19430</name>
</gene>
<name>A0ABS0S441_PECPM</name>
<organism evidence="2 3">
    <name type="scientific">Pectobacterium parmentieri</name>
    <dbReference type="NCBI Taxonomy" id="1905730"/>
    <lineage>
        <taxon>Bacteria</taxon>
        <taxon>Pseudomonadati</taxon>
        <taxon>Pseudomonadota</taxon>
        <taxon>Gammaproteobacteria</taxon>
        <taxon>Enterobacterales</taxon>
        <taxon>Pectobacteriaceae</taxon>
        <taxon>Pectobacterium</taxon>
    </lineage>
</organism>
<sequence>MKAIVCRGGAYLADSFKNGSGVIVDGGGKLDGVSVNSAAGKTLEQLTEGIPHNKVGVTTVGDIRAKGGDVASSPTRNNPNHATCSGITADQAQDLMTPTQKNPSAKPKLKGGRSC</sequence>
<dbReference type="EMBL" id="WABS01000049">
    <property type="protein sequence ID" value="MBI0556640.1"/>
    <property type="molecule type" value="Genomic_DNA"/>
</dbReference>